<dbReference type="EMBL" id="SNRX01000042">
    <property type="protein sequence ID" value="KAA6300866.1"/>
    <property type="molecule type" value="Genomic_DNA"/>
</dbReference>
<evidence type="ECO:0000313" key="3">
    <source>
        <dbReference type="Proteomes" id="UP000324575"/>
    </source>
</evidence>
<dbReference type="AlphaFoldDB" id="A0A5M8NVH9"/>
<name>A0A5M8NVH9_9BACT</name>
<keyword evidence="1" id="KW-0732">Signal</keyword>
<protein>
    <submittedName>
        <fullName evidence="2">Uncharacterized protein</fullName>
    </submittedName>
</protein>
<feature type="chain" id="PRO_5024283928" evidence="1">
    <location>
        <begin position="25"/>
        <end position="225"/>
    </location>
</feature>
<dbReference type="Proteomes" id="UP000324575">
    <property type="component" value="Unassembled WGS sequence"/>
</dbReference>
<evidence type="ECO:0000313" key="2">
    <source>
        <dbReference type="EMBL" id="KAA6300866.1"/>
    </source>
</evidence>
<sequence length="225" mass="25587">MNPAKNHLFFVCICFCLFSIPLSAQQEELFDGFLFPQYEKGYVILKENKNLRIASHLNYDTFNEKMLFLNTDSSVMELVGEDVLVVVIGERAFLPSENGKSFYESVSTREGQLFVQRKSKEISKGKAAGYGSYSATSAVESLGYIDSSFGTKNLKSDELFKTKLDLYFYLKNGNKFEKFFSTKTLGKLFKGKQADIETFAKENSTNFAKLEDVKKITEYCFSLSK</sequence>
<evidence type="ECO:0000256" key="1">
    <source>
        <dbReference type="SAM" id="SignalP"/>
    </source>
</evidence>
<feature type="signal peptide" evidence="1">
    <location>
        <begin position="1"/>
        <end position="24"/>
    </location>
</feature>
<organism evidence="2 3">
    <name type="scientific">Candidatus Ordinivivax streblomastigis</name>
    <dbReference type="NCBI Taxonomy" id="2540710"/>
    <lineage>
        <taxon>Bacteria</taxon>
        <taxon>Pseudomonadati</taxon>
        <taxon>Bacteroidota</taxon>
        <taxon>Bacteroidia</taxon>
        <taxon>Bacteroidales</taxon>
        <taxon>Candidatus Ordinivivax</taxon>
    </lineage>
</organism>
<reference evidence="2 3" key="1">
    <citation type="submission" date="2019-03" db="EMBL/GenBank/DDBJ databases">
        <title>Single cell metagenomics reveals metabolic interactions within the superorganism composed of flagellate Streblomastix strix and complex community of Bacteroidetes bacteria on its surface.</title>
        <authorList>
            <person name="Treitli S.C."/>
            <person name="Kolisko M."/>
            <person name="Husnik F."/>
            <person name="Keeling P."/>
            <person name="Hampl V."/>
        </authorList>
    </citation>
    <scope>NUCLEOTIDE SEQUENCE [LARGE SCALE GENOMIC DNA]</scope>
    <source>
        <strain evidence="2">St1</strain>
    </source>
</reference>
<comment type="caution">
    <text evidence="2">The sequence shown here is derived from an EMBL/GenBank/DDBJ whole genome shotgun (WGS) entry which is preliminary data.</text>
</comment>
<proteinExistence type="predicted"/>
<gene>
    <name evidence="2" type="ORF">EZS26_002976</name>
</gene>
<accession>A0A5M8NVH9</accession>